<feature type="region of interest" description="Disordered" evidence="1">
    <location>
        <begin position="66"/>
        <end position="90"/>
    </location>
</feature>
<evidence type="ECO:0000313" key="2">
    <source>
        <dbReference type="EMBL" id="KAK8991110.1"/>
    </source>
</evidence>
<accession>A0ABR2PSG4</accession>
<gene>
    <name evidence="2" type="ORF">V6N11_062134</name>
</gene>
<evidence type="ECO:0000313" key="3">
    <source>
        <dbReference type="Proteomes" id="UP001396334"/>
    </source>
</evidence>
<sequence length="90" mass="10265">MTLIVLFKDSMFQTIWLEALGKSCRKQLRLEKKLCSFNDGTTYPLCNKWNTENGETKKKEELEIFNSNSEESDQVTMEDGQSCSGTEGEA</sequence>
<protein>
    <submittedName>
        <fullName evidence="2">Uncharacterized protein</fullName>
    </submittedName>
</protein>
<organism evidence="2 3">
    <name type="scientific">Hibiscus sabdariffa</name>
    <name type="common">roselle</name>
    <dbReference type="NCBI Taxonomy" id="183260"/>
    <lineage>
        <taxon>Eukaryota</taxon>
        <taxon>Viridiplantae</taxon>
        <taxon>Streptophyta</taxon>
        <taxon>Embryophyta</taxon>
        <taxon>Tracheophyta</taxon>
        <taxon>Spermatophyta</taxon>
        <taxon>Magnoliopsida</taxon>
        <taxon>eudicotyledons</taxon>
        <taxon>Gunneridae</taxon>
        <taxon>Pentapetalae</taxon>
        <taxon>rosids</taxon>
        <taxon>malvids</taxon>
        <taxon>Malvales</taxon>
        <taxon>Malvaceae</taxon>
        <taxon>Malvoideae</taxon>
        <taxon>Hibiscus</taxon>
    </lineage>
</organism>
<dbReference type="EMBL" id="JBBPBN010000052">
    <property type="protein sequence ID" value="KAK8991110.1"/>
    <property type="molecule type" value="Genomic_DNA"/>
</dbReference>
<proteinExistence type="predicted"/>
<keyword evidence="3" id="KW-1185">Reference proteome</keyword>
<name>A0ABR2PSG4_9ROSI</name>
<reference evidence="2 3" key="1">
    <citation type="journal article" date="2024" name="G3 (Bethesda)">
        <title>Genome assembly of Hibiscus sabdariffa L. provides insights into metabolisms of medicinal natural products.</title>
        <authorList>
            <person name="Kim T."/>
        </authorList>
    </citation>
    <scope>NUCLEOTIDE SEQUENCE [LARGE SCALE GENOMIC DNA]</scope>
    <source>
        <strain evidence="2">TK-2024</strain>
        <tissue evidence="2">Old leaves</tissue>
    </source>
</reference>
<evidence type="ECO:0000256" key="1">
    <source>
        <dbReference type="SAM" id="MobiDB-lite"/>
    </source>
</evidence>
<comment type="caution">
    <text evidence="2">The sequence shown here is derived from an EMBL/GenBank/DDBJ whole genome shotgun (WGS) entry which is preliminary data.</text>
</comment>
<dbReference type="Proteomes" id="UP001396334">
    <property type="component" value="Unassembled WGS sequence"/>
</dbReference>
<feature type="compositionally biased region" description="Polar residues" evidence="1">
    <location>
        <begin position="79"/>
        <end position="90"/>
    </location>
</feature>